<dbReference type="AlphaFoldDB" id="A0A9Q3U9S5"/>
<protein>
    <submittedName>
        <fullName evidence="1">Uncharacterized protein</fullName>
    </submittedName>
</protein>
<gene>
    <name evidence="1" type="ORF">IB292_02670</name>
</gene>
<dbReference type="Proteomes" id="UP000726777">
    <property type="component" value="Unassembled WGS sequence"/>
</dbReference>
<reference evidence="1" key="1">
    <citation type="submission" date="2020-09" db="EMBL/GenBank/DDBJ databases">
        <title>Genome sequence of Vibrio parahaemolyticus isolates.</title>
        <authorList>
            <person name="Hammerl J.A."/>
            <person name="Strauch E."/>
        </authorList>
    </citation>
    <scope>NUCLEOTIDE SEQUENCE</scope>
    <source>
        <strain evidence="1">17-VB00146</strain>
    </source>
</reference>
<accession>A0A9Q3U9S5</accession>
<dbReference type="RefSeq" id="WP_228085607.1">
    <property type="nucleotide sequence ID" value="NZ_JACVHL010000002.1"/>
</dbReference>
<comment type="caution">
    <text evidence="1">The sequence shown here is derived from an EMBL/GenBank/DDBJ whole genome shotgun (WGS) entry which is preliminary data.</text>
</comment>
<name>A0A9Q3U9S5_VIBPH</name>
<evidence type="ECO:0000313" key="2">
    <source>
        <dbReference type="Proteomes" id="UP000726777"/>
    </source>
</evidence>
<evidence type="ECO:0000313" key="1">
    <source>
        <dbReference type="EMBL" id="MCC3803933.1"/>
    </source>
</evidence>
<sequence>MLLNINNELKNTTFIADHVFSSTDTLQFLSSEPKGQWHNKEWHPEVFTPSKEDTVYEDGYVFVNNWFVVPTKVLFDQLGYSFKDNKVSTTNSRHIELLQFDLMK</sequence>
<dbReference type="EMBL" id="JACVHL010000002">
    <property type="protein sequence ID" value="MCC3803933.1"/>
    <property type="molecule type" value="Genomic_DNA"/>
</dbReference>
<organism evidence="1 2">
    <name type="scientific">Vibrio parahaemolyticus</name>
    <dbReference type="NCBI Taxonomy" id="670"/>
    <lineage>
        <taxon>Bacteria</taxon>
        <taxon>Pseudomonadati</taxon>
        <taxon>Pseudomonadota</taxon>
        <taxon>Gammaproteobacteria</taxon>
        <taxon>Vibrionales</taxon>
        <taxon>Vibrionaceae</taxon>
        <taxon>Vibrio</taxon>
    </lineage>
</organism>
<proteinExistence type="predicted"/>